<dbReference type="InterPro" id="IPR005000">
    <property type="entry name" value="Aldolase/citrate-lyase_domain"/>
</dbReference>
<keyword evidence="4 6" id="KW-0460">Magnesium</keyword>
<dbReference type="Proteomes" id="UP000324797">
    <property type="component" value="Unassembled WGS sequence"/>
</dbReference>
<feature type="binding site" evidence="5">
    <location>
        <position position="136"/>
    </location>
    <ligand>
        <name>substrate</name>
    </ligand>
</feature>
<comment type="cofactor">
    <cofactor evidence="1">
        <name>Mg(2+)</name>
        <dbReference type="ChEBI" id="CHEBI:18420"/>
    </cofactor>
</comment>
<dbReference type="AlphaFoldDB" id="A0A5S4Y9P5"/>
<gene>
    <name evidence="8" type="ORF">FXV83_39695</name>
</gene>
<dbReference type="RefSeq" id="WP_148745489.1">
    <property type="nucleotide sequence ID" value="NZ_VSTH01000203.1"/>
</dbReference>
<evidence type="ECO:0000256" key="5">
    <source>
        <dbReference type="PIRSR" id="PIRSR015582-1"/>
    </source>
</evidence>
<protein>
    <submittedName>
        <fullName evidence="8">CoA ester lyase</fullName>
    </submittedName>
</protein>
<dbReference type="SUPFAM" id="SSF51621">
    <property type="entry name" value="Phosphoenolpyruvate/pyruvate domain"/>
    <property type="match status" value="1"/>
</dbReference>
<keyword evidence="8" id="KW-0456">Lyase</keyword>
<evidence type="ECO:0000256" key="2">
    <source>
        <dbReference type="ARBA" id="ARBA00005568"/>
    </source>
</evidence>
<dbReference type="GO" id="GO:0000287">
    <property type="term" value="F:magnesium ion binding"/>
    <property type="evidence" value="ECO:0007669"/>
    <property type="project" value="TreeGrafter"/>
</dbReference>
<evidence type="ECO:0000256" key="6">
    <source>
        <dbReference type="PIRSR" id="PIRSR015582-2"/>
    </source>
</evidence>
<dbReference type="PIRSF" id="PIRSF015582">
    <property type="entry name" value="Cit_lyase_B"/>
    <property type="match status" value="1"/>
</dbReference>
<name>A0A5S4Y9P5_9BRAD</name>
<evidence type="ECO:0000256" key="1">
    <source>
        <dbReference type="ARBA" id="ARBA00001946"/>
    </source>
</evidence>
<dbReference type="Gene3D" id="3.20.20.60">
    <property type="entry name" value="Phosphoenolpyruvate-binding domains"/>
    <property type="match status" value="1"/>
</dbReference>
<feature type="domain" description="HpcH/HpaI aldolase/citrate lyase" evidence="7">
    <location>
        <begin position="12"/>
        <end position="235"/>
    </location>
</feature>
<sequence>MPQMFRDAKLYRSMLYIPGHKLDWMLKAPKYGADALMFDLEDSVEIAEKAGARESVAAAIQGLRTGSFGRFVRLNGWRTGHLLDDVNAVVVDGLDGVGLAKTEGPEDIAALDLVLGELERSRGLPLGRIEICPHAETALAMYRFYEICMASPRVKRAGYTGAPGGDLARSLGVQPEDPTEAGTYFGAHSVLQARAAGIVHIAGGMTGQLNDLNLVRRIGEKSKRMGASWASAIHPSHIPVINEIYSPSETEIDEARDIVSAFAEAVARGEAAVRYKSMLVDYANIRSAIDVLKKAQAAGMVVGDIPEIELPAY</sequence>
<dbReference type="GO" id="GO:0006107">
    <property type="term" value="P:oxaloacetate metabolic process"/>
    <property type="evidence" value="ECO:0007669"/>
    <property type="project" value="TreeGrafter"/>
</dbReference>
<keyword evidence="9" id="KW-1185">Reference proteome</keyword>
<feature type="binding site" evidence="6">
    <location>
        <position position="166"/>
    </location>
    <ligand>
        <name>Mg(2+)</name>
        <dbReference type="ChEBI" id="CHEBI:18420"/>
    </ligand>
</feature>
<dbReference type="PANTHER" id="PTHR32308">
    <property type="entry name" value="LYASE BETA SUBUNIT, PUTATIVE (AFU_ORTHOLOGUE AFUA_4G13030)-RELATED"/>
    <property type="match status" value="1"/>
</dbReference>
<dbReference type="InterPro" id="IPR015813">
    <property type="entry name" value="Pyrv/PenolPyrv_kinase-like_dom"/>
</dbReference>
<dbReference type="InterPro" id="IPR011206">
    <property type="entry name" value="Citrate_lyase_beta/mcl1/mcl2"/>
</dbReference>
<evidence type="ECO:0000256" key="3">
    <source>
        <dbReference type="ARBA" id="ARBA00022723"/>
    </source>
</evidence>
<proteinExistence type="inferred from homology"/>
<accession>A0A5S4Y9P5</accession>
<feature type="binding site" evidence="6">
    <location>
        <position position="136"/>
    </location>
    <ligand>
        <name>Mg(2+)</name>
        <dbReference type="ChEBI" id="CHEBI:18420"/>
    </ligand>
</feature>
<reference evidence="8 9" key="1">
    <citation type="submission" date="2019-08" db="EMBL/GenBank/DDBJ databases">
        <title>Bradyrhizobium hipponensis sp. nov., a rhizobium isolated from a Lupinus angustifolius root nodule in Tunisia.</title>
        <authorList>
            <person name="Off K."/>
            <person name="Rejili M."/>
            <person name="Mars M."/>
            <person name="Brachmann A."/>
            <person name="Marin M."/>
        </authorList>
    </citation>
    <scope>NUCLEOTIDE SEQUENCE [LARGE SCALE GENOMIC DNA]</scope>
    <source>
        <strain evidence="9">aSej3</strain>
    </source>
</reference>
<dbReference type="GO" id="GO:0016829">
    <property type="term" value="F:lyase activity"/>
    <property type="evidence" value="ECO:0007669"/>
    <property type="project" value="UniProtKB-KW"/>
</dbReference>
<comment type="caution">
    <text evidence="8">The sequence shown here is derived from an EMBL/GenBank/DDBJ whole genome shotgun (WGS) entry which is preliminary data.</text>
</comment>
<comment type="similarity">
    <text evidence="2">Belongs to the HpcH/HpaI aldolase family.</text>
</comment>
<evidence type="ECO:0000313" key="8">
    <source>
        <dbReference type="EMBL" id="TYO61151.1"/>
    </source>
</evidence>
<evidence type="ECO:0000256" key="4">
    <source>
        <dbReference type="ARBA" id="ARBA00022842"/>
    </source>
</evidence>
<dbReference type="PANTHER" id="PTHR32308:SF0">
    <property type="entry name" value="HPCH_HPAI ALDOLASE_CITRATE LYASE DOMAIN-CONTAINING PROTEIN"/>
    <property type="match status" value="1"/>
</dbReference>
<evidence type="ECO:0000313" key="9">
    <source>
        <dbReference type="Proteomes" id="UP000324797"/>
    </source>
</evidence>
<feature type="binding site" evidence="5">
    <location>
        <position position="73"/>
    </location>
    <ligand>
        <name>substrate</name>
    </ligand>
</feature>
<evidence type="ECO:0000259" key="7">
    <source>
        <dbReference type="Pfam" id="PF03328"/>
    </source>
</evidence>
<organism evidence="8 9">
    <name type="scientific">Bradyrhizobium hipponense</name>
    <dbReference type="NCBI Taxonomy" id="2605638"/>
    <lineage>
        <taxon>Bacteria</taxon>
        <taxon>Pseudomonadati</taxon>
        <taxon>Pseudomonadota</taxon>
        <taxon>Alphaproteobacteria</taxon>
        <taxon>Hyphomicrobiales</taxon>
        <taxon>Nitrobacteraceae</taxon>
        <taxon>Bradyrhizobium</taxon>
    </lineage>
</organism>
<keyword evidence="3 6" id="KW-0479">Metal-binding</keyword>
<dbReference type="Pfam" id="PF03328">
    <property type="entry name" value="HpcH_HpaI"/>
    <property type="match status" value="1"/>
</dbReference>
<dbReference type="EMBL" id="VSTH01000203">
    <property type="protein sequence ID" value="TYO61151.1"/>
    <property type="molecule type" value="Genomic_DNA"/>
</dbReference>
<dbReference type="InterPro" id="IPR040442">
    <property type="entry name" value="Pyrv_kinase-like_dom_sf"/>
</dbReference>